<comment type="caution">
    <text evidence="2">The sequence shown here is derived from an EMBL/GenBank/DDBJ whole genome shotgun (WGS) entry which is preliminary data.</text>
</comment>
<organism evidence="2 3">
    <name type="scientific">Prunus yedoensis var. nudiflora</name>
    <dbReference type="NCBI Taxonomy" id="2094558"/>
    <lineage>
        <taxon>Eukaryota</taxon>
        <taxon>Viridiplantae</taxon>
        <taxon>Streptophyta</taxon>
        <taxon>Embryophyta</taxon>
        <taxon>Tracheophyta</taxon>
        <taxon>Spermatophyta</taxon>
        <taxon>Magnoliopsida</taxon>
        <taxon>eudicotyledons</taxon>
        <taxon>Gunneridae</taxon>
        <taxon>Pentapetalae</taxon>
        <taxon>rosids</taxon>
        <taxon>fabids</taxon>
        <taxon>Rosales</taxon>
        <taxon>Rosaceae</taxon>
        <taxon>Amygdaloideae</taxon>
        <taxon>Amygdaleae</taxon>
        <taxon>Prunus</taxon>
    </lineage>
</organism>
<evidence type="ECO:0000256" key="1">
    <source>
        <dbReference type="SAM" id="MobiDB-lite"/>
    </source>
</evidence>
<dbReference type="AlphaFoldDB" id="A0A315A4X4"/>
<feature type="compositionally biased region" description="Basic and acidic residues" evidence="1">
    <location>
        <begin position="58"/>
        <end position="72"/>
    </location>
</feature>
<gene>
    <name evidence="2" type="ORF">Pyn_31351</name>
</gene>
<evidence type="ECO:0000313" key="3">
    <source>
        <dbReference type="Proteomes" id="UP000250321"/>
    </source>
</evidence>
<proteinExistence type="predicted"/>
<dbReference type="EMBL" id="PJQY01000637">
    <property type="protein sequence ID" value="PQQ09206.1"/>
    <property type="molecule type" value="Genomic_DNA"/>
</dbReference>
<dbReference type="Proteomes" id="UP000250321">
    <property type="component" value="Unassembled WGS sequence"/>
</dbReference>
<keyword evidence="3" id="KW-1185">Reference proteome</keyword>
<name>A0A315A4X4_PRUYE</name>
<protein>
    <submittedName>
        <fullName evidence="2">Uncharacterized protein</fullName>
    </submittedName>
</protein>
<accession>A0A315A4X4</accession>
<evidence type="ECO:0000313" key="2">
    <source>
        <dbReference type="EMBL" id="PQQ09206.1"/>
    </source>
</evidence>
<reference evidence="2 3" key="1">
    <citation type="submission" date="2018-02" db="EMBL/GenBank/DDBJ databases">
        <title>Draft genome of wild Prunus yedoensis var. nudiflora.</title>
        <authorList>
            <person name="Baek S."/>
            <person name="Kim J.-H."/>
            <person name="Choi K."/>
            <person name="Kim G.-B."/>
            <person name="Cho A."/>
            <person name="Jang H."/>
            <person name="Shin C.-H."/>
            <person name="Yu H.-J."/>
            <person name="Mun J.-H."/>
        </authorList>
    </citation>
    <scope>NUCLEOTIDE SEQUENCE [LARGE SCALE GENOMIC DNA]</scope>
    <source>
        <strain evidence="3">cv. Jeju island</strain>
        <tissue evidence="2">Leaf</tissue>
    </source>
</reference>
<feature type="region of interest" description="Disordered" evidence="1">
    <location>
        <begin position="53"/>
        <end position="72"/>
    </location>
</feature>
<sequence length="72" mass="8020">MEVQVVEEAIGVGYGGGGARWVFCWGGDEEPVGVYEIWGGVVWGIGIWGCEEEEEAGREEREREKASSERRE</sequence>